<dbReference type="Pfam" id="PF02852">
    <property type="entry name" value="Pyr_redox_dim"/>
    <property type="match status" value="1"/>
</dbReference>
<accession>A0A6J6DJ81</accession>
<dbReference type="SUPFAM" id="SSF55424">
    <property type="entry name" value="FAD/NAD-linked reductases, dimerisation (C-terminal) domain"/>
    <property type="match status" value="1"/>
</dbReference>
<evidence type="ECO:0000256" key="5">
    <source>
        <dbReference type="ARBA" id="ARBA00023002"/>
    </source>
</evidence>
<evidence type="ECO:0000256" key="6">
    <source>
        <dbReference type="ARBA" id="ARBA00023284"/>
    </source>
</evidence>
<dbReference type="PANTHER" id="PTHR43429:SF1">
    <property type="entry name" value="NAD(P)H SULFUR OXIDOREDUCTASE (COA-DEPENDENT)"/>
    <property type="match status" value="1"/>
</dbReference>
<dbReference type="Gene3D" id="3.50.50.60">
    <property type="entry name" value="FAD/NAD(P)-binding domain"/>
    <property type="match status" value="2"/>
</dbReference>
<dbReference type="PROSITE" id="PS50206">
    <property type="entry name" value="RHODANESE_3"/>
    <property type="match status" value="1"/>
</dbReference>
<evidence type="ECO:0000256" key="4">
    <source>
        <dbReference type="ARBA" id="ARBA00022827"/>
    </source>
</evidence>
<dbReference type="InterPro" id="IPR023753">
    <property type="entry name" value="FAD/NAD-binding_dom"/>
</dbReference>
<dbReference type="InterPro" id="IPR036188">
    <property type="entry name" value="FAD/NAD-bd_sf"/>
</dbReference>
<comment type="similarity">
    <text evidence="2">Belongs to the class-III pyridine nucleotide-disulfide oxidoreductase family.</text>
</comment>
<dbReference type="SUPFAM" id="SSF51905">
    <property type="entry name" value="FAD/NAD(P)-binding domain"/>
    <property type="match status" value="1"/>
</dbReference>
<dbReference type="Pfam" id="PF07992">
    <property type="entry name" value="Pyr_redox_2"/>
    <property type="match status" value="1"/>
</dbReference>
<dbReference type="PRINTS" id="PR00368">
    <property type="entry name" value="FADPNR"/>
</dbReference>
<dbReference type="InterPro" id="IPR001763">
    <property type="entry name" value="Rhodanese-like_dom"/>
</dbReference>
<keyword evidence="3" id="KW-0285">Flavoprotein</keyword>
<dbReference type="AlphaFoldDB" id="A0A6J6DJ81"/>
<dbReference type="Pfam" id="PF00581">
    <property type="entry name" value="Rhodanese"/>
    <property type="match status" value="1"/>
</dbReference>
<gene>
    <name evidence="8" type="ORF">UFOPK1591_00932</name>
</gene>
<dbReference type="InterPro" id="IPR036873">
    <property type="entry name" value="Rhodanese-like_dom_sf"/>
</dbReference>
<evidence type="ECO:0000256" key="3">
    <source>
        <dbReference type="ARBA" id="ARBA00022630"/>
    </source>
</evidence>
<evidence type="ECO:0000259" key="7">
    <source>
        <dbReference type="PROSITE" id="PS50206"/>
    </source>
</evidence>
<dbReference type="InterPro" id="IPR004099">
    <property type="entry name" value="Pyr_nucl-diS_OxRdtase_dimer"/>
</dbReference>
<keyword evidence="6" id="KW-0676">Redox-active center</keyword>
<protein>
    <submittedName>
        <fullName evidence="8">Unannotated protein</fullName>
    </submittedName>
</protein>
<dbReference type="SUPFAM" id="SSF52821">
    <property type="entry name" value="Rhodanese/Cell cycle control phosphatase"/>
    <property type="match status" value="1"/>
</dbReference>
<sequence>MKIVIVGGVAGGMSAATRARRLDEHADITVYEQGPYVSFANCGLPYFVGGVIPERDALLLQTPESLWNRFRIDVRVKSRVVAIDPGKKTVTVLNLVTEESTTDSYDALILSPGASPKTPGIPGIERALQLRDVPDATAIKVAAQKLDAKTVVILGAGFIGIEIAENLHARGLDVTIVQSGQTVLPGFDPEMIEPFQATLESNGIQLELNATATAIGGDSVTLSTGRELPADIVVSSIGVQADNVLAVSTGLRLAESGAIWVDENQRTSDPHIFAVGDAAEKTNFLTGDGQPIWLANLANRHGRLVADVVAGDGASARPSIGTGIIGAFGMVAAFTGLTEKHAIKEGIPHSIAHLHPGSHAGYYPGSHRIDIKVLFEPVTGRLLGAQAVGRDGADKRIDVIATAIYAGLTVRDLMNLELAYAPQFGSAKDAVNQVGYVGDNMLAGNTDTVQWHELAEEMAGGAVLIDVRTERENEAGAIPGSVCIPVDSLREYLEKNSADFDGKRVIVHCQVGQRGHTATQILRAHGVNVANLDGGWLTWSAGQRALGHAV</sequence>
<keyword evidence="5" id="KW-0560">Oxidoreductase</keyword>
<dbReference type="SMART" id="SM00450">
    <property type="entry name" value="RHOD"/>
    <property type="match status" value="1"/>
</dbReference>
<keyword evidence="4" id="KW-0274">FAD</keyword>
<name>A0A6J6DJ81_9ZZZZ</name>
<dbReference type="GO" id="GO:0016491">
    <property type="term" value="F:oxidoreductase activity"/>
    <property type="evidence" value="ECO:0007669"/>
    <property type="project" value="UniProtKB-KW"/>
</dbReference>
<evidence type="ECO:0000256" key="2">
    <source>
        <dbReference type="ARBA" id="ARBA00009130"/>
    </source>
</evidence>
<dbReference type="Gene3D" id="3.40.250.10">
    <property type="entry name" value="Rhodanese-like domain"/>
    <property type="match status" value="1"/>
</dbReference>
<comment type="cofactor">
    <cofactor evidence="1">
        <name>FAD</name>
        <dbReference type="ChEBI" id="CHEBI:57692"/>
    </cofactor>
</comment>
<dbReference type="EMBL" id="CAEZTD010000069">
    <property type="protein sequence ID" value="CAB4564262.1"/>
    <property type="molecule type" value="Genomic_DNA"/>
</dbReference>
<feature type="domain" description="Rhodanese" evidence="7">
    <location>
        <begin position="458"/>
        <end position="548"/>
    </location>
</feature>
<evidence type="ECO:0000313" key="8">
    <source>
        <dbReference type="EMBL" id="CAB4564262.1"/>
    </source>
</evidence>
<organism evidence="8">
    <name type="scientific">freshwater metagenome</name>
    <dbReference type="NCBI Taxonomy" id="449393"/>
    <lineage>
        <taxon>unclassified sequences</taxon>
        <taxon>metagenomes</taxon>
        <taxon>ecological metagenomes</taxon>
    </lineage>
</organism>
<dbReference type="InterPro" id="IPR050260">
    <property type="entry name" value="FAD-bd_OxRdtase"/>
</dbReference>
<dbReference type="PRINTS" id="PR00411">
    <property type="entry name" value="PNDRDTASEI"/>
</dbReference>
<dbReference type="PANTHER" id="PTHR43429">
    <property type="entry name" value="PYRIDINE NUCLEOTIDE-DISULFIDE OXIDOREDUCTASE DOMAIN-CONTAINING"/>
    <property type="match status" value="1"/>
</dbReference>
<evidence type="ECO:0000256" key="1">
    <source>
        <dbReference type="ARBA" id="ARBA00001974"/>
    </source>
</evidence>
<dbReference type="InterPro" id="IPR016156">
    <property type="entry name" value="FAD/NAD-linked_Rdtase_dimer_sf"/>
</dbReference>
<reference evidence="8" key="1">
    <citation type="submission" date="2020-05" db="EMBL/GenBank/DDBJ databases">
        <authorList>
            <person name="Chiriac C."/>
            <person name="Salcher M."/>
            <person name="Ghai R."/>
            <person name="Kavagutti S V."/>
        </authorList>
    </citation>
    <scope>NUCLEOTIDE SEQUENCE</scope>
</reference>
<proteinExistence type="inferred from homology"/>